<organism evidence="1 2">
    <name type="scientific">Leptotrichia hofstadii</name>
    <dbReference type="NCBI Taxonomy" id="157688"/>
    <lineage>
        <taxon>Bacteria</taxon>
        <taxon>Fusobacteriati</taxon>
        <taxon>Fusobacteriota</taxon>
        <taxon>Fusobacteriia</taxon>
        <taxon>Fusobacteriales</taxon>
        <taxon>Leptotrichiaceae</taxon>
        <taxon>Leptotrichia</taxon>
    </lineage>
</organism>
<protein>
    <submittedName>
        <fullName evidence="1">Uncharacterized protein</fullName>
    </submittedName>
</protein>
<proteinExistence type="predicted"/>
<name>A0A510JEV6_9FUSO</name>
<dbReference type="KEGG" id="lhf:JCM16775_0464"/>
<gene>
    <name evidence="1" type="ORF">JCM16775_0464</name>
</gene>
<dbReference type="AlphaFoldDB" id="A0A510JEV6"/>
<dbReference type="EMBL" id="AP019823">
    <property type="protein sequence ID" value="BBM37774.1"/>
    <property type="molecule type" value="Genomic_DNA"/>
</dbReference>
<sequence>MKDDFKDYICFTDMENIGSLNQQMQKNFLFRENEIKDENIEKIQLENLKFGIYFSERKNDKDRILVVKNRKNIRCGSYFINGIKKEFYSDLFFLILYNDEKKRNFIFEQLIDSLLGIAKVKDVVL</sequence>
<accession>A0A510JEV6</accession>
<evidence type="ECO:0000313" key="1">
    <source>
        <dbReference type="EMBL" id="BBM37774.1"/>
    </source>
</evidence>
<dbReference type="RefSeq" id="WP_026745353.1">
    <property type="nucleotide sequence ID" value="NZ_AP019823.1"/>
</dbReference>
<dbReference type="Proteomes" id="UP000321892">
    <property type="component" value="Chromosome"/>
</dbReference>
<reference evidence="1 2" key="1">
    <citation type="submission" date="2019-07" db="EMBL/GenBank/DDBJ databases">
        <title>Complete Genome Sequence of Leptotrichia hofstadii Strain JCM16775.</title>
        <authorList>
            <person name="Watanabe S."/>
            <person name="Cui L."/>
        </authorList>
    </citation>
    <scope>NUCLEOTIDE SEQUENCE [LARGE SCALE GENOMIC DNA]</scope>
    <source>
        <strain evidence="1 2">JCM16775</strain>
    </source>
</reference>
<keyword evidence="2" id="KW-1185">Reference proteome</keyword>
<dbReference type="OrthoDB" id="82363at2"/>
<evidence type="ECO:0000313" key="2">
    <source>
        <dbReference type="Proteomes" id="UP000321892"/>
    </source>
</evidence>